<dbReference type="InterPro" id="IPR050390">
    <property type="entry name" value="C5-Methyltransferase"/>
</dbReference>
<sequence length="344" mass="39735">MRPDWDWSLKDLKRVPQNGRKVFTSFACGGGSTMGYKLAGFIVLGNVEIDPQMMRIYRQNHDPRFTFLMPIQQFKEIPNSELPAELFDLDILDGSPPCSVFSMSGDREEKWGGEFMFREGQAKQQLDNLFFDFLDVAEKLQPRAIVAENVSGMIKGNARGYVSLVLSRFREIGYRPQLFLLNSATMGVPQKRERLFFIAARKDLKLPKLQLEFNEPPVLYRDIREGTGSTINPQSLTFRRWLKRRPKDLNIGDITAREEGKVSNFNTILIRNQKVPNTLASSSVFLRTDQPQHISETDIIRIQTFPRDYDFLDAGVQYVCGMSVPPLMMKRIALEIYKQWFEEK</sequence>
<dbReference type="PRINTS" id="PR00105">
    <property type="entry name" value="C5METTRFRASE"/>
</dbReference>
<reference evidence="9" key="1">
    <citation type="submission" date="2016-01" db="EMBL/GenBank/DDBJ databases">
        <title>Draft genome of Chromobacterium sp. F49.</title>
        <authorList>
            <person name="Hong K.W."/>
        </authorList>
    </citation>
    <scope>NUCLEOTIDE SEQUENCE [LARGE SCALE GENOMIC DNA]</scope>
    <source>
        <strain evidence="9">M63</strain>
    </source>
</reference>
<gene>
    <name evidence="8" type="ORF">AV654_17680</name>
</gene>
<evidence type="ECO:0000256" key="4">
    <source>
        <dbReference type="ARBA" id="ARBA00022691"/>
    </source>
</evidence>
<name>A0A163YEG8_9BACL</name>
<dbReference type="AlphaFoldDB" id="A0A163YEG8"/>
<dbReference type="GO" id="GO:0032259">
    <property type="term" value="P:methylation"/>
    <property type="evidence" value="ECO:0007669"/>
    <property type="project" value="UniProtKB-KW"/>
</dbReference>
<proteinExistence type="inferred from homology"/>
<dbReference type="GO" id="GO:0009307">
    <property type="term" value="P:DNA restriction-modification system"/>
    <property type="evidence" value="ECO:0007669"/>
    <property type="project" value="UniProtKB-KW"/>
</dbReference>
<comment type="similarity">
    <text evidence="6 7">Belongs to the class I-like SAM-binding methyltransferase superfamily. C5-methyltransferase family.</text>
</comment>
<dbReference type="EMBL" id="LQRA01000052">
    <property type="protein sequence ID" value="KZE79300.1"/>
    <property type="molecule type" value="Genomic_DNA"/>
</dbReference>
<comment type="caution">
    <text evidence="8">The sequence shown here is derived from an EMBL/GenBank/DDBJ whole genome shotgun (WGS) entry which is preliminary data.</text>
</comment>
<dbReference type="PANTHER" id="PTHR10629">
    <property type="entry name" value="CYTOSINE-SPECIFIC METHYLTRANSFERASE"/>
    <property type="match status" value="1"/>
</dbReference>
<dbReference type="InterPro" id="IPR029063">
    <property type="entry name" value="SAM-dependent_MTases_sf"/>
</dbReference>
<evidence type="ECO:0000256" key="1">
    <source>
        <dbReference type="ARBA" id="ARBA00011975"/>
    </source>
</evidence>
<dbReference type="GO" id="GO:0003886">
    <property type="term" value="F:DNA (cytosine-5-)-methyltransferase activity"/>
    <property type="evidence" value="ECO:0007669"/>
    <property type="project" value="UniProtKB-EC"/>
</dbReference>
<dbReference type="Gene3D" id="3.40.50.150">
    <property type="entry name" value="Vaccinia Virus protein VP39"/>
    <property type="match status" value="1"/>
</dbReference>
<accession>A0A163YEG8</accession>
<dbReference type="EC" id="2.1.1.37" evidence="1"/>
<dbReference type="RefSeq" id="WP_063181961.1">
    <property type="nucleotide sequence ID" value="NZ_LQRA01000052.1"/>
</dbReference>
<dbReference type="OrthoDB" id="9813719at2"/>
<dbReference type="GO" id="GO:0044027">
    <property type="term" value="P:negative regulation of gene expression via chromosomal CpG island methylation"/>
    <property type="evidence" value="ECO:0007669"/>
    <property type="project" value="TreeGrafter"/>
</dbReference>
<dbReference type="Pfam" id="PF00145">
    <property type="entry name" value="DNA_methylase"/>
    <property type="match status" value="1"/>
</dbReference>
<keyword evidence="3 6" id="KW-0808">Transferase</keyword>
<protein>
    <recommendedName>
        <fullName evidence="1">DNA (cytosine-5-)-methyltransferase</fullName>
        <ecNumber evidence="1">2.1.1.37</ecNumber>
    </recommendedName>
</protein>
<dbReference type="InterPro" id="IPR001525">
    <property type="entry name" value="C5_MeTfrase"/>
</dbReference>
<dbReference type="PROSITE" id="PS51679">
    <property type="entry name" value="SAM_MT_C5"/>
    <property type="match status" value="1"/>
</dbReference>
<evidence type="ECO:0000256" key="6">
    <source>
        <dbReference type="PROSITE-ProRule" id="PRU01016"/>
    </source>
</evidence>
<keyword evidence="5" id="KW-0680">Restriction system</keyword>
<keyword evidence="9" id="KW-1185">Reference proteome</keyword>
<dbReference type="GO" id="GO:0003677">
    <property type="term" value="F:DNA binding"/>
    <property type="evidence" value="ECO:0007669"/>
    <property type="project" value="TreeGrafter"/>
</dbReference>
<keyword evidence="2 6" id="KW-0489">Methyltransferase</keyword>
<keyword evidence="4 6" id="KW-0949">S-adenosyl-L-methionine</keyword>
<evidence type="ECO:0000313" key="9">
    <source>
        <dbReference type="Proteomes" id="UP000076563"/>
    </source>
</evidence>
<evidence type="ECO:0000256" key="3">
    <source>
        <dbReference type="ARBA" id="ARBA00022679"/>
    </source>
</evidence>
<feature type="active site" evidence="6">
    <location>
        <position position="98"/>
    </location>
</feature>
<evidence type="ECO:0000313" key="8">
    <source>
        <dbReference type="EMBL" id="KZE79300.1"/>
    </source>
</evidence>
<dbReference type="NCBIfam" id="TIGR00675">
    <property type="entry name" value="dcm"/>
    <property type="match status" value="1"/>
</dbReference>
<dbReference type="PANTHER" id="PTHR10629:SF52">
    <property type="entry name" value="DNA (CYTOSINE-5)-METHYLTRANSFERASE 1"/>
    <property type="match status" value="1"/>
</dbReference>
<organism evidence="8 9">
    <name type="scientific">Paenibacillus elgii</name>
    <dbReference type="NCBI Taxonomy" id="189691"/>
    <lineage>
        <taxon>Bacteria</taxon>
        <taxon>Bacillati</taxon>
        <taxon>Bacillota</taxon>
        <taxon>Bacilli</taxon>
        <taxon>Bacillales</taxon>
        <taxon>Paenibacillaceae</taxon>
        <taxon>Paenibacillus</taxon>
    </lineage>
</organism>
<dbReference type="Gene3D" id="3.90.120.10">
    <property type="entry name" value="DNA Methylase, subunit A, domain 2"/>
    <property type="match status" value="1"/>
</dbReference>
<evidence type="ECO:0000256" key="7">
    <source>
        <dbReference type="RuleBase" id="RU000416"/>
    </source>
</evidence>
<dbReference type="Proteomes" id="UP000076563">
    <property type="component" value="Unassembled WGS sequence"/>
</dbReference>
<dbReference type="SUPFAM" id="SSF53335">
    <property type="entry name" value="S-adenosyl-L-methionine-dependent methyltransferases"/>
    <property type="match status" value="1"/>
</dbReference>
<evidence type="ECO:0000256" key="2">
    <source>
        <dbReference type="ARBA" id="ARBA00022603"/>
    </source>
</evidence>
<evidence type="ECO:0000256" key="5">
    <source>
        <dbReference type="ARBA" id="ARBA00022747"/>
    </source>
</evidence>